<evidence type="ECO:0000313" key="2">
    <source>
        <dbReference type="EMBL" id="KAH7438045.1"/>
    </source>
</evidence>
<gene>
    <name evidence="2" type="ORF">KP509_05G102900</name>
</gene>
<dbReference type="AlphaFoldDB" id="A0A8T2UWV3"/>
<evidence type="ECO:0000313" key="3">
    <source>
        <dbReference type="Proteomes" id="UP000825935"/>
    </source>
</evidence>
<feature type="chain" id="PRO_5035829361" evidence="1">
    <location>
        <begin position="17"/>
        <end position="196"/>
    </location>
</feature>
<dbReference type="EMBL" id="CM035410">
    <property type="protein sequence ID" value="KAH7438045.1"/>
    <property type="molecule type" value="Genomic_DNA"/>
</dbReference>
<organism evidence="2 3">
    <name type="scientific">Ceratopteris richardii</name>
    <name type="common">Triangle waterfern</name>
    <dbReference type="NCBI Taxonomy" id="49495"/>
    <lineage>
        <taxon>Eukaryota</taxon>
        <taxon>Viridiplantae</taxon>
        <taxon>Streptophyta</taxon>
        <taxon>Embryophyta</taxon>
        <taxon>Tracheophyta</taxon>
        <taxon>Polypodiopsida</taxon>
        <taxon>Polypodiidae</taxon>
        <taxon>Polypodiales</taxon>
        <taxon>Pteridineae</taxon>
        <taxon>Pteridaceae</taxon>
        <taxon>Parkerioideae</taxon>
        <taxon>Ceratopteris</taxon>
    </lineage>
</organism>
<feature type="signal peptide" evidence="1">
    <location>
        <begin position="1"/>
        <end position="16"/>
    </location>
</feature>
<dbReference type="Proteomes" id="UP000825935">
    <property type="component" value="Chromosome 5"/>
</dbReference>
<sequence>MFFVCAFLLVSCYLYAYQEIQTSLLQHAKGIEMVNYGRGDEVTMQQNEPTLLRMKVSLPSSRVSSTITDLTSGPTATLSPWKTEITSDNAPFSPAIDVVENATLKLEADSINNDAGARHERMHFRRDVKMLRLYMHRFLLNRGHAHLVTDNAKSILRHLIHWRNHTSKAWLTVNYPAVSWSLEKTSCQWAQMKLRR</sequence>
<proteinExistence type="predicted"/>
<accession>A0A8T2UWV3</accession>
<keyword evidence="3" id="KW-1185">Reference proteome</keyword>
<name>A0A8T2UWV3_CERRI</name>
<protein>
    <submittedName>
        <fullName evidence="2">Uncharacterized protein</fullName>
    </submittedName>
</protein>
<reference evidence="2" key="1">
    <citation type="submission" date="2021-08" db="EMBL/GenBank/DDBJ databases">
        <title>WGS assembly of Ceratopteris richardii.</title>
        <authorList>
            <person name="Marchant D.B."/>
            <person name="Chen G."/>
            <person name="Jenkins J."/>
            <person name="Shu S."/>
            <person name="Leebens-Mack J."/>
            <person name="Grimwood J."/>
            <person name="Schmutz J."/>
            <person name="Soltis P."/>
            <person name="Soltis D."/>
            <person name="Chen Z.-H."/>
        </authorList>
    </citation>
    <scope>NUCLEOTIDE SEQUENCE</scope>
    <source>
        <strain evidence="2">Whitten #5841</strain>
        <tissue evidence="2">Leaf</tissue>
    </source>
</reference>
<comment type="caution">
    <text evidence="2">The sequence shown here is derived from an EMBL/GenBank/DDBJ whole genome shotgun (WGS) entry which is preliminary data.</text>
</comment>
<keyword evidence="1" id="KW-0732">Signal</keyword>
<evidence type="ECO:0000256" key="1">
    <source>
        <dbReference type="SAM" id="SignalP"/>
    </source>
</evidence>